<evidence type="ECO:0000259" key="2">
    <source>
        <dbReference type="Pfam" id="PF19904"/>
    </source>
</evidence>
<name>A0A1Y4VI65_9BACE</name>
<dbReference type="Gene3D" id="1.25.40.10">
    <property type="entry name" value="Tetratricopeptide repeat domain"/>
    <property type="match status" value="1"/>
</dbReference>
<reference evidence="4" key="1">
    <citation type="submission" date="2017-04" db="EMBL/GenBank/DDBJ databases">
        <title>Function of individual gut microbiota members based on whole genome sequencing of pure cultures obtained from chicken caecum.</title>
        <authorList>
            <person name="Medvecky M."/>
            <person name="Cejkova D."/>
            <person name="Polansky O."/>
            <person name="Karasova D."/>
            <person name="Kubasova T."/>
            <person name="Cizek A."/>
            <person name="Rychlik I."/>
        </authorList>
    </citation>
    <scope>NUCLEOTIDE SEQUENCE [LARGE SCALE GENOMIC DNA]</scope>
    <source>
        <strain evidence="4">An109</strain>
    </source>
</reference>
<keyword evidence="1" id="KW-0472">Membrane</keyword>
<dbReference type="InterPro" id="IPR011990">
    <property type="entry name" value="TPR-like_helical_dom_sf"/>
</dbReference>
<evidence type="ECO:0000313" key="3">
    <source>
        <dbReference type="EMBL" id="OUQ69817.1"/>
    </source>
</evidence>
<evidence type="ECO:0000313" key="4">
    <source>
        <dbReference type="Proteomes" id="UP000196036"/>
    </source>
</evidence>
<keyword evidence="1" id="KW-0812">Transmembrane</keyword>
<sequence length="542" mass="62625">MQEHKQKYIWGFWIISFVITSIFYMGCSGEKPFGNKEEIAGQMSLALQQKDMYCQKKLERIDSIRNFLNVNEKRMTDEEKFQINTNLYNEFKLYSFDSAFHYATQLCKIASIIDSSAYMVNAKTKLGYILARGGFFKEAIDSLSSIRIEKKILPAQVLADYYISFGRAYHDLADYAKDSVFSFKYNQIGNELLTQSLPYLSDSSTIYYVRGKIALKEDKYVESRQLYQQALELCDTTDMETLSVLLSTLAFVDRKLGLNDEAIHYYVKAAVNNIRSATKETVSMRGLATMLYYYKNDVNLASEYINEAFKDATFYGTRHRINVIGTLLPVFVGEKLDIEQVKRQTFQDSLILISIFVIILVVAIICILVQMKHLRRSRQLLEKLNLKLSEANRIKNSYIGHYLDATFKLVNQLDNFVLVGQQKLENKQYDSLSSMIQNLNSDFNRKSAFADFDRTFLSLFPTFVENFNSLLQPNDKFALENKDSLNSTLRIFALIRLGIMESEQISEILGYSVNTVYNYRVRTRNKAVDPANFEKNVRKIGL</sequence>
<dbReference type="AlphaFoldDB" id="A0A1Y4VI65"/>
<dbReference type="InterPro" id="IPR045957">
    <property type="entry name" value="DUF6377"/>
</dbReference>
<protein>
    <submittedName>
        <fullName evidence="3">Transcriptional regulator</fullName>
    </submittedName>
</protein>
<dbReference type="SUPFAM" id="SSF48452">
    <property type="entry name" value="TPR-like"/>
    <property type="match status" value="1"/>
</dbReference>
<dbReference type="Pfam" id="PF19904">
    <property type="entry name" value="DUF6377"/>
    <property type="match status" value="1"/>
</dbReference>
<feature type="domain" description="DUF6377" evidence="2">
    <location>
        <begin position="274"/>
        <end position="506"/>
    </location>
</feature>
<keyword evidence="1" id="KW-1133">Transmembrane helix</keyword>
<proteinExistence type="predicted"/>
<gene>
    <name evidence="3" type="ORF">B5E52_09820</name>
</gene>
<comment type="caution">
    <text evidence="3">The sequence shown here is derived from an EMBL/GenBank/DDBJ whole genome shotgun (WGS) entry which is preliminary data.</text>
</comment>
<accession>A0A1Y4VI65</accession>
<feature type="transmembrane region" description="Helical" evidence="1">
    <location>
        <begin position="350"/>
        <end position="369"/>
    </location>
</feature>
<dbReference type="Proteomes" id="UP000196036">
    <property type="component" value="Unassembled WGS sequence"/>
</dbReference>
<feature type="transmembrane region" description="Helical" evidence="1">
    <location>
        <begin position="7"/>
        <end position="26"/>
    </location>
</feature>
<organism evidence="3 4">
    <name type="scientific">Bacteroides xylanisolvens</name>
    <dbReference type="NCBI Taxonomy" id="371601"/>
    <lineage>
        <taxon>Bacteria</taxon>
        <taxon>Pseudomonadati</taxon>
        <taxon>Bacteroidota</taxon>
        <taxon>Bacteroidia</taxon>
        <taxon>Bacteroidales</taxon>
        <taxon>Bacteroidaceae</taxon>
        <taxon>Bacteroides</taxon>
    </lineage>
</organism>
<evidence type="ECO:0000256" key="1">
    <source>
        <dbReference type="SAM" id="Phobius"/>
    </source>
</evidence>
<dbReference type="EMBL" id="NFLW01000016">
    <property type="protein sequence ID" value="OUQ69817.1"/>
    <property type="molecule type" value="Genomic_DNA"/>
</dbReference>